<dbReference type="Pfam" id="PF02743">
    <property type="entry name" value="dCache_1"/>
    <property type="match status" value="1"/>
</dbReference>
<dbReference type="InterPro" id="IPR043128">
    <property type="entry name" value="Rev_trsase/Diguanyl_cyclase"/>
</dbReference>
<protein>
    <submittedName>
        <fullName evidence="11">EAL domain-containing protein</fullName>
    </submittedName>
</protein>
<evidence type="ECO:0000259" key="8">
    <source>
        <dbReference type="PROSITE" id="PS50113"/>
    </source>
</evidence>
<dbReference type="CDD" id="cd01948">
    <property type="entry name" value="EAL"/>
    <property type="match status" value="1"/>
</dbReference>
<dbReference type="InterPro" id="IPR035965">
    <property type="entry name" value="PAS-like_dom_sf"/>
</dbReference>
<dbReference type="Pfam" id="PF00990">
    <property type="entry name" value="GGDEF"/>
    <property type="match status" value="1"/>
</dbReference>
<keyword evidence="4 6" id="KW-1133">Transmembrane helix</keyword>
<dbReference type="InterPro" id="IPR033479">
    <property type="entry name" value="dCache_1"/>
</dbReference>
<dbReference type="RefSeq" id="WP_350402714.1">
    <property type="nucleotide sequence ID" value="NZ_JBELOE010000265.1"/>
</dbReference>
<dbReference type="PROSITE" id="PS50883">
    <property type="entry name" value="EAL"/>
    <property type="match status" value="1"/>
</dbReference>
<accession>A0ABV1RL22</accession>
<dbReference type="PANTHER" id="PTHR44757">
    <property type="entry name" value="DIGUANYLATE CYCLASE DGCP"/>
    <property type="match status" value="1"/>
</dbReference>
<evidence type="ECO:0000259" key="9">
    <source>
        <dbReference type="PROSITE" id="PS50883"/>
    </source>
</evidence>
<evidence type="ECO:0000313" key="11">
    <source>
        <dbReference type="EMBL" id="MER2493643.1"/>
    </source>
</evidence>
<dbReference type="EMBL" id="JBELOE010000265">
    <property type="protein sequence ID" value="MER2493643.1"/>
    <property type="molecule type" value="Genomic_DNA"/>
</dbReference>
<dbReference type="NCBIfam" id="TIGR00229">
    <property type="entry name" value="sensory_box"/>
    <property type="match status" value="1"/>
</dbReference>
<feature type="domain" description="PAS" evidence="7">
    <location>
        <begin position="441"/>
        <end position="485"/>
    </location>
</feature>
<feature type="domain" description="PAC" evidence="8">
    <location>
        <begin position="513"/>
        <end position="565"/>
    </location>
</feature>
<dbReference type="SMART" id="SM00091">
    <property type="entry name" value="PAS"/>
    <property type="match status" value="1"/>
</dbReference>
<dbReference type="InterPro" id="IPR000160">
    <property type="entry name" value="GGDEF_dom"/>
</dbReference>
<dbReference type="CDD" id="cd01949">
    <property type="entry name" value="GGDEF"/>
    <property type="match status" value="1"/>
</dbReference>
<evidence type="ECO:0000256" key="1">
    <source>
        <dbReference type="ARBA" id="ARBA00004651"/>
    </source>
</evidence>
<dbReference type="SUPFAM" id="SSF55785">
    <property type="entry name" value="PYP-like sensor domain (PAS domain)"/>
    <property type="match status" value="1"/>
</dbReference>
<evidence type="ECO:0000256" key="2">
    <source>
        <dbReference type="ARBA" id="ARBA00022475"/>
    </source>
</evidence>
<dbReference type="PROSITE" id="PS50112">
    <property type="entry name" value="PAS"/>
    <property type="match status" value="1"/>
</dbReference>
<dbReference type="Proteomes" id="UP001467690">
    <property type="component" value="Unassembled WGS sequence"/>
</dbReference>
<evidence type="ECO:0000313" key="12">
    <source>
        <dbReference type="Proteomes" id="UP001467690"/>
    </source>
</evidence>
<sequence>MQWFNSRLIHSLSIKASVLVLCVSSVIGLVAGFALMNSQNKLTSDAAIQDVQQLSSLQANIISQHLSSLARLGEVSHRQLVSRLNSRYTEQSASELHFNKLENGAYRARSGEIGVFVGASGKLTTAEIQMANKLVSVWHDIANAAIPSFSSYFFISSEQLSVTYPAKLAEQLPATHNFEEDIFYRIGTPKYNPTRQPIWTPVYFDDIQNQWLTSLIIPVYIQGEFVGVVGGDFILQQLNELIISEVDVLTGRQIFVFDNSGNLIYYPDFKHVLSHQDAKLNTELNNFQSAPSFLQEIIREALIKGRFESESTFVVTGDKRVSVSPISDLNWYVGAYDKFEPFAEYTSKLQLSIFFAIAAAALLLSLLVFWFLNQFVLARLRIMFDAFKEHQQGQFELKGLVKDNDEIGQVARSMMAMSSEISGLIEGLNEKIIEKEIAELAALKLSNAVKHSETAIAITDENFIIEFVNPKFIELCGREEDELIGATLKTVIDNQMAWMLDAAYEQLNMGHTWKGDLLLTHSNGESIWVSQTVSPMTEDINGGRHFVAATQDISQIKKNQKKMEKLAYHDPLTNLYNRTFFKAQLTKSLEMTKRGHFSFALFYFDLDQFKRVNDTLGHEAGDELLIEIAKRLVRRLRAEDTIARLGGDEFAVILSGVATVERATAMAIDIQNVIREPVQLSGAEVLVSASIGITMSPKDAMSIETLLRNADLAMYRAKAAGRNTHYFFTDDLDKAVKESLLIESELRVALRELQFELYYQPQVDLKTGKLFGFEALIRWNHPERGMVSPAIFISVAEQSGLIVELGEWVLAEASMFIARLNEKYNENYTVAVNLSARQFKDKGVASVIRSSIINARIKPEWLDIELTESMLMGDISEALHQLDDIKALGVQMSIDDFGTGYSSLSYLKKFPVDTLKVDRAFIKDIPEDTDDMAISDAIIAMAHKLKMKVIAEGVETPEHVEFLIKNNCQIGQGYLFSPPLSEEKLHQFIETEQKNYEALFCRTEQK</sequence>
<dbReference type="InterPro" id="IPR052155">
    <property type="entry name" value="Biofilm_reg_signaling"/>
</dbReference>
<feature type="transmembrane region" description="Helical" evidence="6">
    <location>
        <begin position="351"/>
        <end position="372"/>
    </location>
</feature>
<evidence type="ECO:0000259" key="10">
    <source>
        <dbReference type="PROSITE" id="PS50887"/>
    </source>
</evidence>
<keyword evidence="3 6" id="KW-0812">Transmembrane</keyword>
<dbReference type="Pfam" id="PF00563">
    <property type="entry name" value="EAL"/>
    <property type="match status" value="1"/>
</dbReference>
<name>A0ABV1RL22_9ALTE</name>
<dbReference type="InterPro" id="IPR000700">
    <property type="entry name" value="PAS-assoc_C"/>
</dbReference>
<feature type="transmembrane region" description="Helical" evidence="6">
    <location>
        <begin position="12"/>
        <end position="36"/>
    </location>
</feature>
<dbReference type="InterPro" id="IPR029787">
    <property type="entry name" value="Nucleotide_cyclase"/>
</dbReference>
<comment type="caution">
    <text evidence="11">The sequence shown here is derived from an EMBL/GenBank/DDBJ whole genome shotgun (WGS) entry which is preliminary data.</text>
</comment>
<keyword evidence="2" id="KW-1003">Cell membrane</keyword>
<dbReference type="InterPro" id="IPR001633">
    <property type="entry name" value="EAL_dom"/>
</dbReference>
<evidence type="ECO:0000256" key="4">
    <source>
        <dbReference type="ARBA" id="ARBA00022989"/>
    </source>
</evidence>
<dbReference type="InterPro" id="IPR035919">
    <property type="entry name" value="EAL_sf"/>
</dbReference>
<dbReference type="CDD" id="cd00130">
    <property type="entry name" value="PAS"/>
    <property type="match status" value="1"/>
</dbReference>
<evidence type="ECO:0000256" key="3">
    <source>
        <dbReference type="ARBA" id="ARBA00022692"/>
    </source>
</evidence>
<keyword evidence="5 6" id="KW-0472">Membrane</keyword>
<comment type="subcellular location">
    <subcellularLocation>
        <location evidence="1">Cell membrane</location>
        <topology evidence="1">Multi-pass membrane protein</topology>
    </subcellularLocation>
</comment>
<keyword evidence="12" id="KW-1185">Reference proteome</keyword>
<dbReference type="InterPro" id="IPR000014">
    <property type="entry name" value="PAS"/>
</dbReference>
<organism evidence="11 12">
    <name type="scientific">Catenovulum sediminis</name>
    <dbReference type="NCBI Taxonomy" id="1740262"/>
    <lineage>
        <taxon>Bacteria</taxon>
        <taxon>Pseudomonadati</taxon>
        <taxon>Pseudomonadota</taxon>
        <taxon>Gammaproteobacteria</taxon>
        <taxon>Alteromonadales</taxon>
        <taxon>Alteromonadaceae</taxon>
        <taxon>Catenovulum</taxon>
    </lineage>
</organism>
<dbReference type="NCBIfam" id="TIGR00254">
    <property type="entry name" value="GGDEF"/>
    <property type="match status" value="1"/>
</dbReference>
<dbReference type="PROSITE" id="PS50113">
    <property type="entry name" value="PAC"/>
    <property type="match status" value="1"/>
</dbReference>
<evidence type="ECO:0000256" key="6">
    <source>
        <dbReference type="SAM" id="Phobius"/>
    </source>
</evidence>
<feature type="domain" description="EAL" evidence="9">
    <location>
        <begin position="739"/>
        <end position="993"/>
    </location>
</feature>
<feature type="domain" description="GGDEF" evidence="10">
    <location>
        <begin position="597"/>
        <end position="730"/>
    </location>
</feature>
<reference evidence="11 12" key="1">
    <citation type="submission" date="2024-06" db="EMBL/GenBank/DDBJ databases">
        <authorList>
            <person name="Chen R.Y."/>
        </authorList>
    </citation>
    <scope>NUCLEOTIDE SEQUENCE [LARGE SCALE GENOMIC DNA]</scope>
    <source>
        <strain evidence="11 12">D2</strain>
    </source>
</reference>
<dbReference type="Gene3D" id="3.30.70.270">
    <property type="match status" value="1"/>
</dbReference>
<dbReference type="Pfam" id="PF13426">
    <property type="entry name" value="PAS_9"/>
    <property type="match status" value="1"/>
</dbReference>
<gene>
    <name evidence="11" type="ORF">ABS311_17325</name>
</gene>
<evidence type="ECO:0000256" key="5">
    <source>
        <dbReference type="ARBA" id="ARBA00023136"/>
    </source>
</evidence>
<dbReference type="PROSITE" id="PS50887">
    <property type="entry name" value="GGDEF"/>
    <property type="match status" value="1"/>
</dbReference>
<dbReference type="PANTHER" id="PTHR44757:SF2">
    <property type="entry name" value="BIOFILM ARCHITECTURE MAINTENANCE PROTEIN MBAA"/>
    <property type="match status" value="1"/>
</dbReference>
<dbReference type="Gene3D" id="3.20.20.450">
    <property type="entry name" value="EAL domain"/>
    <property type="match status" value="1"/>
</dbReference>
<dbReference type="SUPFAM" id="SSF55073">
    <property type="entry name" value="Nucleotide cyclase"/>
    <property type="match status" value="1"/>
</dbReference>
<dbReference type="Gene3D" id="6.10.340.10">
    <property type="match status" value="1"/>
</dbReference>
<dbReference type="SMART" id="SM00267">
    <property type="entry name" value="GGDEF"/>
    <property type="match status" value="1"/>
</dbReference>
<dbReference type="SMART" id="SM00052">
    <property type="entry name" value="EAL"/>
    <property type="match status" value="1"/>
</dbReference>
<proteinExistence type="predicted"/>
<dbReference type="SUPFAM" id="SSF141868">
    <property type="entry name" value="EAL domain-like"/>
    <property type="match status" value="1"/>
</dbReference>
<evidence type="ECO:0000259" key="7">
    <source>
        <dbReference type="PROSITE" id="PS50112"/>
    </source>
</evidence>
<dbReference type="Gene3D" id="3.30.450.20">
    <property type="entry name" value="PAS domain"/>
    <property type="match status" value="3"/>
</dbReference>